<dbReference type="Pfam" id="PF01593">
    <property type="entry name" value="Amino_oxidase"/>
    <property type="match status" value="1"/>
</dbReference>
<dbReference type="PANTHER" id="PTHR10668">
    <property type="entry name" value="PHYTOENE DEHYDROGENASE"/>
    <property type="match status" value="1"/>
</dbReference>
<comment type="subunit">
    <text evidence="2">Interacts with COX5B; this interaction may contribute to localize PYROXD2 to the inner face of the inner mitochondrial membrane.</text>
</comment>
<proteinExistence type="predicted"/>
<keyword evidence="6" id="KW-1185">Reference proteome</keyword>
<evidence type="ECO:0000256" key="2">
    <source>
        <dbReference type="ARBA" id="ARBA00038825"/>
    </source>
</evidence>
<evidence type="ECO:0000313" key="6">
    <source>
        <dbReference type="Proteomes" id="UP000008366"/>
    </source>
</evidence>
<evidence type="ECO:0000313" key="5">
    <source>
        <dbReference type="EMBL" id="GAB95744.1"/>
    </source>
</evidence>
<accession>K6XA89</accession>
<dbReference type="InterPro" id="IPR002937">
    <property type="entry name" value="Amino_oxidase"/>
</dbReference>
<dbReference type="OrthoDB" id="833207at2"/>
<organism evidence="5 6">
    <name type="scientific">Kineosphaera limosa NBRC 100340</name>
    <dbReference type="NCBI Taxonomy" id="1184609"/>
    <lineage>
        <taxon>Bacteria</taxon>
        <taxon>Bacillati</taxon>
        <taxon>Actinomycetota</taxon>
        <taxon>Actinomycetes</taxon>
        <taxon>Micrococcales</taxon>
        <taxon>Dermatophilaceae</taxon>
        <taxon>Kineosphaera</taxon>
    </lineage>
</organism>
<dbReference type="STRING" id="1184609.KILIM_026_00150"/>
<name>K6XA89_9MICO</name>
<reference evidence="5 6" key="1">
    <citation type="submission" date="2012-08" db="EMBL/GenBank/DDBJ databases">
        <title>Whole genome shotgun sequence of Kineosphaera limosa NBRC 100340.</title>
        <authorList>
            <person name="Yoshida I."/>
            <person name="Isaki S."/>
            <person name="Hosoyama A."/>
            <person name="Tsuchikane K."/>
            <person name="Katsumata H."/>
            <person name="Ando Y."/>
            <person name="Ohji S."/>
            <person name="Hamada M."/>
            <person name="Tamura T."/>
            <person name="Yamazoe A."/>
            <person name="Yamazaki S."/>
            <person name="Fujita N."/>
        </authorList>
    </citation>
    <scope>NUCLEOTIDE SEQUENCE [LARGE SCALE GENOMIC DNA]</scope>
    <source>
        <strain evidence="5 6">NBRC 100340</strain>
    </source>
</reference>
<dbReference type="PANTHER" id="PTHR10668:SF105">
    <property type="entry name" value="DEHYDROGENASE-RELATED"/>
    <property type="match status" value="1"/>
</dbReference>
<dbReference type="GO" id="GO:0016491">
    <property type="term" value="F:oxidoreductase activity"/>
    <property type="evidence" value="ECO:0007669"/>
    <property type="project" value="InterPro"/>
</dbReference>
<dbReference type="EMBL" id="BAHD01000026">
    <property type="protein sequence ID" value="GAB95744.1"/>
    <property type="molecule type" value="Genomic_DNA"/>
</dbReference>
<feature type="domain" description="Amine oxidase" evidence="4">
    <location>
        <begin position="25"/>
        <end position="505"/>
    </location>
</feature>
<protein>
    <recommendedName>
        <fullName evidence="3">Pyridine nucleotide-disulfide oxidoreductase domain-containing protein 2</fullName>
    </recommendedName>
</protein>
<evidence type="ECO:0000259" key="4">
    <source>
        <dbReference type="Pfam" id="PF01593"/>
    </source>
</evidence>
<dbReference type="Proteomes" id="UP000008366">
    <property type="component" value="Unassembled WGS sequence"/>
</dbReference>
<dbReference type="eggNOG" id="COG1233">
    <property type="taxonomic scope" value="Bacteria"/>
</dbReference>
<dbReference type="SUPFAM" id="SSF51905">
    <property type="entry name" value="FAD/NAD(P)-binding domain"/>
    <property type="match status" value="1"/>
</dbReference>
<dbReference type="InterPro" id="IPR036188">
    <property type="entry name" value="FAD/NAD-bd_sf"/>
</dbReference>
<gene>
    <name evidence="5" type="ORF">KILIM_026_00150</name>
</gene>
<comment type="function">
    <text evidence="1">Probable oxidoreductase that may play a role as regulator of mitochondrial function.</text>
</comment>
<sequence length="548" mass="58138">MPELLPRRSAGPAVDAVIIGAGHHGLVAAATLADAGWDVLVLEQRQVVGGAVHSSDRDGWVMDTFSACHPLALASPVLRHLDLPAHGLRWAWAPTQVAHLARPGESQAPAIEARAQDTAAALAQDAARDGATWLRLVEQYEQVKGPLLDALLTQWPPLTSAARLLRRVHPSGVADFARFLLLPALRLGEELFEGRAGRELLAGNALHADVPLTAPVSGMFGWLLAMLAQDVGYPAPVGGAGQLAAALARRAQAAGAQLRTGVSVDRIVVRDSRVAGVRTLAGEWIAVRRAVVADTSAPALYGRLLDPAQVPDGLRARVRNFAWDLPTVKTNYRLAADMPWTARQARAAGVVHVGRDVPGMVRWSAHLESGRVPTAPFALVGQMTTIDPTRSPRGTQALWLYTHLPRGVTDEGAARATIEHTETMLDAFAPGWRELVLDRWDQTPADLQRADANLGDGAVGGGTSQLFQQGLWRPATGFGGPRTHLRGLYLGSAASHPGGGVHGACGYLAARAALRDVGLAGRGLDRLRLGALHRLYGDPAPGWVGRAR</sequence>
<dbReference type="Gene3D" id="3.50.50.60">
    <property type="entry name" value="FAD/NAD(P)-binding domain"/>
    <property type="match status" value="2"/>
</dbReference>
<dbReference type="AlphaFoldDB" id="K6XA89"/>
<comment type="caution">
    <text evidence="5">The sequence shown here is derived from an EMBL/GenBank/DDBJ whole genome shotgun (WGS) entry which is preliminary data.</text>
</comment>
<dbReference type="RefSeq" id="WP_006592276.1">
    <property type="nucleotide sequence ID" value="NZ_BAHD01000026.1"/>
</dbReference>
<evidence type="ECO:0000256" key="1">
    <source>
        <dbReference type="ARBA" id="ARBA00037217"/>
    </source>
</evidence>
<evidence type="ECO:0000256" key="3">
    <source>
        <dbReference type="ARBA" id="ARBA00040298"/>
    </source>
</evidence>